<proteinExistence type="predicted"/>
<name>A0AAW1J622_SAPOF</name>
<reference evidence="1" key="1">
    <citation type="submission" date="2024-03" db="EMBL/GenBank/DDBJ databases">
        <title>WGS assembly of Saponaria officinalis var. Norfolk2.</title>
        <authorList>
            <person name="Jenkins J."/>
            <person name="Shu S."/>
            <person name="Grimwood J."/>
            <person name="Barry K."/>
            <person name="Goodstein D."/>
            <person name="Schmutz J."/>
            <person name="Leebens-Mack J."/>
            <person name="Osbourn A."/>
        </authorList>
    </citation>
    <scope>NUCLEOTIDE SEQUENCE [LARGE SCALE GENOMIC DNA]</scope>
    <source>
        <strain evidence="1">JIC</strain>
    </source>
</reference>
<dbReference type="Proteomes" id="UP001443914">
    <property type="component" value="Unassembled WGS sequence"/>
</dbReference>
<dbReference type="AlphaFoldDB" id="A0AAW1J622"/>
<gene>
    <name evidence="1" type="ORF">RND81_08G133500</name>
</gene>
<comment type="caution">
    <text evidence="1">The sequence shown here is derived from an EMBL/GenBank/DDBJ whole genome shotgun (WGS) entry which is preliminary data.</text>
</comment>
<dbReference type="EMBL" id="JBDFQZ010000008">
    <property type="protein sequence ID" value="KAK9698822.1"/>
    <property type="molecule type" value="Genomic_DNA"/>
</dbReference>
<accession>A0AAW1J622</accession>
<sequence>MVAPSRTRAEVVTRELKTWPFRGCKRVRKVIFGRKPTASSLVLWAHVMGGKGRGRFMVNDWNFLRWSKILTVSPLIPLLKSPIEVMLNATQHRKMNMSVLIKEVFHFAMAHSPQIRIRKLNILPKSLWHI</sequence>
<organism evidence="1 2">
    <name type="scientific">Saponaria officinalis</name>
    <name type="common">Common soapwort</name>
    <name type="synonym">Lychnis saponaria</name>
    <dbReference type="NCBI Taxonomy" id="3572"/>
    <lineage>
        <taxon>Eukaryota</taxon>
        <taxon>Viridiplantae</taxon>
        <taxon>Streptophyta</taxon>
        <taxon>Embryophyta</taxon>
        <taxon>Tracheophyta</taxon>
        <taxon>Spermatophyta</taxon>
        <taxon>Magnoliopsida</taxon>
        <taxon>eudicotyledons</taxon>
        <taxon>Gunneridae</taxon>
        <taxon>Pentapetalae</taxon>
        <taxon>Caryophyllales</taxon>
        <taxon>Caryophyllaceae</taxon>
        <taxon>Caryophylleae</taxon>
        <taxon>Saponaria</taxon>
    </lineage>
</organism>
<keyword evidence="2" id="KW-1185">Reference proteome</keyword>
<evidence type="ECO:0000313" key="2">
    <source>
        <dbReference type="Proteomes" id="UP001443914"/>
    </source>
</evidence>
<evidence type="ECO:0000313" key="1">
    <source>
        <dbReference type="EMBL" id="KAK9698822.1"/>
    </source>
</evidence>
<protein>
    <submittedName>
        <fullName evidence="1">Uncharacterized protein</fullName>
    </submittedName>
</protein>